<reference evidence="1 2" key="1">
    <citation type="submission" date="2017-09" db="EMBL/GenBank/DDBJ databases">
        <title>Large-scale bioinformatics analysis of Bacillus genomes uncovers conserved roles of natural products in bacterial physiology.</title>
        <authorList>
            <consortium name="Agbiome Team Llc"/>
            <person name="Bleich R.M."/>
            <person name="Grubbs K.J."/>
            <person name="Santa Maria K.C."/>
            <person name="Allen S.E."/>
            <person name="Farag S."/>
            <person name="Shank E.A."/>
            <person name="Bowers A."/>
        </authorList>
    </citation>
    <scope>NUCLEOTIDE SEQUENCE [LARGE SCALE GENOMIC DNA]</scope>
    <source>
        <strain evidence="1 2">AFS053130</strain>
    </source>
</reference>
<proteinExistence type="predicted"/>
<dbReference type="Proteomes" id="UP000222054">
    <property type="component" value="Unassembled WGS sequence"/>
</dbReference>
<evidence type="ECO:0000313" key="2">
    <source>
        <dbReference type="Proteomes" id="UP000222054"/>
    </source>
</evidence>
<evidence type="ECO:0000313" key="1">
    <source>
        <dbReference type="EMBL" id="PGM89703.1"/>
    </source>
</evidence>
<comment type="caution">
    <text evidence="1">The sequence shown here is derived from an EMBL/GenBank/DDBJ whole genome shotgun (WGS) entry which is preliminary data.</text>
</comment>
<dbReference type="AlphaFoldDB" id="A0A2B9DPZ9"/>
<organism evidence="1 2">
    <name type="scientific">Bacillus cereus</name>
    <dbReference type="NCBI Taxonomy" id="1396"/>
    <lineage>
        <taxon>Bacteria</taxon>
        <taxon>Bacillati</taxon>
        <taxon>Bacillota</taxon>
        <taxon>Bacilli</taxon>
        <taxon>Bacillales</taxon>
        <taxon>Bacillaceae</taxon>
        <taxon>Bacillus</taxon>
        <taxon>Bacillus cereus group</taxon>
    </lineage>
</organism>
<gene>
    <name evidence="1" type="ORF">CN958_23485</name>
</gene>
<dbReference type="EMBL" id="NUHO01000103">
    <property type="protein sequence ID" value="PGM89703.1"/>
    <property type="molecule type" value="Genomic_DNA"/>
</dbReference>
<sequence length="73" mass="8469">MEKFPLPRSRLLSTFSFILRGVGDTNTIFILSYIKGINLYIQDSTAFFHCLTLDNKISRGHTRTGEYPSYYLE</sequence>
<protein>
    <submittedName>
        <fullName evidence="1">Uncharacterized protein</fullName>
    </submittedName>
</protein>
<name>A0A2B9DPZ9_BACCE</name>
<accession>A0A2B9DPZ9</accession>